<feature type="chain" id="PRO_5045205631" description="LTXXQ motif family protein" evidence="2">
    <location>
        <begin position="31"/>
        <end position="176"/>
    </location>
</feature>
<gene>
    <name evidence="3" type="ORF">I8J29_26915</name>
</gene>
<feature type="signal peptide" evidence="2">
    <location>
        <begin position="1"/>
        <end position="30"/>
    </location>
</feature>
<evidence type="ECO:0000256" key="2">
    <source>
        <dbReference type="SAM" id="SignalP"/>
    </source>
</evidence>
<reference evidence="3 4" key="1">
    <citation type="submission" date="2021-03" db="EMBL/GenBank/DDBJ databases">
        <title>Paenibacillus artemisicola MWE-103 whole genome sequence.</title>
        <authorList>
            <person name="Ham Y.J."/>
        </authorList>
    </citation>
    <scope>NUCLEOTIDE SEQUENCE [LARGE SCALE GENOMIC DNA]</scope>
    <source>
        <strain evidence="3 4">MWE-103</strain>
    </source>
</reference>
<sequence>MKTPSWRKQIAALGTAAALLLTAMPVYAQAATPPSEQLQAQHEQERDHWRFGGGHGHGHKHGEREARKLEFMKEAAQYFGISTEGKTAEQLKKELKAAKDANPAKWDKFIAAKKAQRLARLQDTAKRLGISTEGKTAKQLHDEIREACKNRMIKEKGGKPSADLKPEAKPEAKPGA</sequence>
<accession>A0ABS3WHL8</accession>
<comment type="caution">
    <text evidence="3">The sequence shown here is derived from an EMBL/GenBank/DDBJ whole genome shotgun (WGS) entry which is preliminary data.</text>
</comment>
<keyword evidence="2" id="KW-0732">Signal</keyword>
<name>A0ABS3WHL8_9BACL</name>
<keyword evidence="4" id="KW-1185">Reference proteome</keyword>
<evidence type="ECO:0008006" key="5">
    <source>
        <dbReference type="Google" id="ProtNLM"/>
    </source>
</evidence>
<evidence type="ECO:0000313" key="3">
    <source>
        <dbReference type="EMBL" id="MBO7747828.1"/>
    </source>
</evidence>
<dbReference type="RefSeq" id="WP_208850457.1">
    <property type="nucleotide sequence ID" value="NZ_JAGGDJ010000041.1"/>
</dbReference>
<feature type="region of interest" description="Disordered" evidence="1">
    <location>
        <begin position="151"/>
        <end position="176"/>
    </location>
</feature>
<organism evidence="3 4">
    <name type="scientific">Paenibacillus artemisiicola</name>
    <dbReference type="NCBI Taxonomy" id="1172618"/>
    <lineage>
        <taxon>Bacteria</taxon>
        <taxon>Bacillati</taxon>
        <taxon>Bacillota</taxon>
        <taxon>Bacilli</taxon>
        <taxon>Bacillales</taxon>
        <taxon>Paenibacillaceae</taxon>
        <taxon>Paenibacillus</taxon>
    </lineage>
</organism>
<proteinExistence type="predicted"/>
<protein>
    <recommendedName>
        <fullName evidence="5">LTXXQ motif family protein</fullName>
    </recommendedName>
</protein>
<evidence type="ECO:0000256" key="1">
    <source>
        <dbReference type="SAM" id="MobiDB-lite"/>
    </source>
</evidence>
<dbReference type="Proteomes" id="UP000670947">
    <property type="component" value="Unassembled WGS sequence"/>
</dbReference>
<evidence type="ECO:0000313" key="4">
    <source>
        <dbReference type="Proteomes" id="UP000670947"/>
    </source>
</evidence>
<dbReference type="EMBL" id="JAGGDJ010000041">
    <property type="protein sequence ID" value="MBO7747828.1"/>
    <property type="molecule type" value="Genomic_DNA"/>
</dbReference>